<keyword evidence="1" id="KW-0472">Membrane</keyword>
<dbReference type="AlphaFoldDB" id="A0ABC9EA26"/>
<evidence type="ECO:0000313" key="2">
    <source>
        <dbReference type="EMBL" id="CAL5048510.1"/>
    </source>
</evidence>
<dbReference type="EMBL" id="OZ075145">
    <property type="protein sequence ID" value="CAL5048510.1"/>
    <property type="molecule type" value="Genomic_DNA"/>
</dbReference>
<organism evidence="3 4">
    <name type="scientific">Urochloa decumbens</name>
    <dbReference type="NCBI Taxonomy" id="240449"/>
    <lineage>
        <taxon>Eukaryota</taxon>
        <taxon>Viridiplantae</taxon>
        <taxon>Streptophyta</taxon>
        <taxon>Embryophyta</taxon>
        <taxon>Tracheophyta</taxon>
        <taxon>Spermatophyta</taxon>
        <taxon>Magnoliopsida</taxon>
        <taxon>Liliopsida</taxon>
        <taxon>Poales</taxon>
        <taxon>Poaceae</taxon>
        <taxon>PACMAD clade</taxon>
        <taxon>Panicoideae</taxon>
        <taxon>Panicodae</taxon>
        <taxon>Paniceae</taxon>
        <taxon>Melinidinae</taxon>
        <taxon>Urochloa</taxon>
    </lineage>
</organism>
<proteinExistence type="predicted"/>
<accession>A0ABC9EA26</accession>
<evidence type="ECO:0000256" key="1">
    <source>
        <dbReference type="SAM" id="Phobius"/>
    </source>
</evidence>
<evidence type="ECO:0000313" key="3">
    <source>
        <dbReference type="EMBL" id="CAL5053589.1"/>
    </source>
</evidence>
<keyword evidence="1" id="KW-0812">Transmembrane</keyword>
<protein>
    <submittedName>
        <fullName evidence="3">Uncharacterized protein</fullName>
    </submittedName>
</protein>
<keyword evidence="1" id="KW-1133">Transmembrane helix</keyword>
<evidence type="ECO:0000313" key="4">
    <source>
        <dbReference type="Proteomes" id="UP001497457"/>
    </source>
</evidence>
<feature type="transmembrane region" description="Helical" evidence="1">
    <location>
        <begin position="42"/>
        <end position="61"/>
    </location>
</feature>
<dbReference type="Proteomes" id="UP001497457">
    <property type="component" value="Chromosome 36b"/>
</dbReference>
<reference evidence="4" key="1">
    <citation type="submission" date="2024-06" db="EMBL/GenBank/DDBJ databases">
        <authorList>
            <person name="Ryan C."/>
        </authorList>
    </citation>
    <scope>NUCLEOTIDE SEQUENCE [LARGE SCALE GENOMIC DNA]</scope>
</reference>
<keyword evidence="4" id="KW-1185">Reference proteome</keyword>
<dbReference type="Proteomes" id="UP001497457">
    <property type="component" value="Chromosome 35b"/>
</dbReference>
<dbReference type="EMBL" id="OZ075146">
    <property type="protein sequence ID" value="CAL5053589.1"/>
    <property type="molecule type" value="Genomic_DNA"/>
</dbReference>
<gene>
    <name evidence="2" type="ORF">URODEC1_LOCUS90485</name>
    <name evidence="3" type="ORF">URODEC1_LOCUS93324</name>
</gene>
<name>A0ABC9EA26_9POAL</name>
<sequence length="113" mass="12275">MAARAMRYLQLQRLVPVPAAAARADHHVLRLREQLLLDSGRIFMLLGAVVLMYQLVIINPINNAAEHVFAAFLLWLLGVAFALLSLASRRFPELAAAGAAAATALRNYLLGGL</sequence>
<feature type="transmembrane region" description="Helical" evidence="1">
    <location>
        <begin position="67"/>
        <end position="87"/>
    </location>
</feature>
<reference evidence="3 4" key="2">
    <citation type="submission" date="2024-10" db="EMBL/GenBank/DDBJ databases">
        <authorList>
            <person name="Ryan C."/>
        </authorList>
    </citation>
    <scope>NUCLEOTIDE SEQUENCE [LARGE SCALE GENOMIC DNA]</scope>
</reference>